<feature type="binding site" evidence="3">
    <location>
        <position position="219"/>
    </location>
    <ligand>
        <name>substrate</name>
    </ligand>
</feature>
<dbReference type="InterPro" id="IPR018389">
    <property type="entry name" value="DctP_fam"/>
</dbReference>
<dbReference type="NCBIfam" id="NF037995">
    <property type="entry name" value="TRAP_S1"/>
    <property type="match status" value="1"/>
</dbReference>
<dbReference type="GO" id="GO:0055085">
    <property type="term" value="P:transmembrane transport"/>
    <property type="evidence" value="ECO:0007669"/>
    <property type="project" value="InterPro"/>
</dbReference>
<dbReference type="EMBL" id="JACIIX010000004">
    <property type="protein sequence ID" value="MBB6210087.1"/>
    <property type="molecule type" value="Genomic_DNA"/>
</dbReference>
<dbReference type="AlphaFoldDB" id="A0A7W9ZGB1"/>
<dbReference type="GO" id="GO:0043177">
    <property type="term" value="F:organic acid binding"/>
    <property type="evidence" value="ECO:0007669"/>
    <property type="project" value="InterPro"/>
</dbReference>
<keyword evidence="3" id="KW-0479">Metal-binding</keyword>
<dbReference type="Proteomes" id="UP000544872">
    <property type="component" value="Unassembled WGS sequence"/>
</dbReference>
<dbReference type="InterPro" id="IPR026289">
    <property type="entry name" value="SBP_TakP-like"/>
</dbReference>
<dbReference type="Gene3D" id="3.40.190.170">
    <property type="entry name" value="Bacterial extracellular solute-binding protein, family 7"/>
    <property type="match status" value="1"/>
</dbReference>
<dbReference type="InterPro" id="IPR038404">
    <property type="entry name" value="TRAP_DctP_sf"/>
</dbReference>
<keyword evidence="1" id="KW-0732">Signal</keyword>
<dbReference type="Pfam" id="PF03480">
    <property type="entry name" value="DctP"/>
    <property type="match status" value="1"/>
</dbReference>
<dbReference type="InterPro" id="IPR006311">
    <property type="entry name" value="TAT_signal"/>
</dbReference>
<dbReference type="GO" id="GO:0031317">
    <property type="term" value="C:tripartite ATP-independent periplasmic transporter complex"/>
    <property type="evidence" value="ECO:0007669"/>
    <property type="project" value="InterPro"/>
</dbReference>
<dbReference type="PANTHER" id="PTHR33376:SF5">
    <property type="entry name" value="EXTRACYTOPLASMIC SOLUTE RECEPTOR PROTEIN"/>
    <property type="match status" value="1"/>
</dbReference>
<evidence type="ECO:0000313" key="5">
    <source>
        <dbReference type="Proteomes" id="UP000544872"/>
    </source>
</evidence>
<reference evidence="4 5" key="1">
    <citation type="submission" date="2020-08" db="EMBL/GenBank/DDBJ databases">
        <title>Genomic Encyclopedia of Type Strains, Phase IV (KMG-IV): sequencing the most valuable type-strain genomes for metagenomic binning, comparative biology and taxonomic classification.</title>
        <authorList>
            <person name="Goeker M."/>
        </authorList>
    </citation>
    <scope>NUCLEOTIDE SEQUENCE [LARGE SCALE GENOMIC DNA]</scope>
    <source>
        <strain evidence="4 5">DSM 11590</strain>
    </source>
</reference>
<dbReference type="GO" id="GO:0046872">
    <property type="term" value="F:metal ion binding"/>
    <property type="evidence" value="ECO:0007669"/>
    <property type="project" value="UniProtKB-KW"/>
</dbReference>
<dbReference type="CDD" id="cd13682">
    <property type="entry name" value="PBP2_TRAP_alpha-ketoacid"/>
    <property type="match status" value="1"/>
</dbReference>
<dbReference type="InterPro" id="IPR041722">
    <property type="entry name" value="TakP/all3028"/>
</dbReference>
<organism evidence="4 5">
    <name type="scientific">Novispirillum itersonii</name>
    <name type="common">Aquaspirillum itersonii</name>
    <dbReference type="NCBI Taxonomy" id="189"/>
    <lineage>
        <taxon>Bacteria</taxon>
        <taxon>Pseudomonadati</taxon>
        <taxon>Pseudomonadota</taxon>
        <taxon>Alphaproteobacteria</taxon>
        <taxon>Rhodospirillales</taxon>
        <taxon>Novispirillaceae</taxon>
        <taxon>Novispirillum</taxon>
    </lineage>
</organism>
<dbReference type="RefSeq" id="WP_184262899.1">
    <property type="nucleotide sequence ID" value="NZ_JACIIX010000004.1"/>
</dbReference>
<evidence type="ECO:0000256" key="1">
    <source>
        <dbReference type="ARBA" id="ARBA00022729"/>
    </source>
</evidence>
<dbReference type="PIRSF" id="PIRSF039026">
    <property type="entry name" value="SiaP"/>
    <property type="match status" value="1"/>
</dbReference>
<feature type="binding site" evidence="2">
    <location>
        <position position="182"/>
    </location>
    <ligand>
        <name>substrate</name>
    </ligand>
</feature>
<gene>
    <name evidence="4" type="ORF">FHS48_001497</name>
</gene>
<feature type="binding site" evidence="3">
    <location>
        <position position="220"/>
    </location>
    <ligand>
        <name>Na(+)</name>
        <dbReference type="ChEBI" id="CHEBI:29101"/>
    </ligand>
</feature>
<dbReference type="NCBIfam" id="TIGR01409">
    <property type="entry name" value="TAT_signal_seq"/>
    <property type="match status" value="1"/>
</dbReference>
<dbReference type="InterPro" id="IPR019546">
    <property type="entry name" value="TAT_signal_bac_arc"/>
</dbReference>
<evidence type="ECO:0000313" key="4">
    <source>
        <dbReference type="EMBL" id="MBB6210087.1"/>
    </source>
</evidence>
<name>A0A7W9ZGB1_NOVIT</name>
<dbReference type="GO" id="GO:0015849">
    <property type="term" value="P:organic acid transport"/>
    <property type="evidence" value="ECO:0007669"/>
    <property type="project" value="InterPro"/>
</dbReference>
<dbReference type="PANTHER" id="PTHR33376">
    <property type="match status" value="1"/>
</dbReference>
<dbReference type="PROSITE" id="PS51318">
    <property type="entry name" value="TAT"/>
    <property type="match status" value="1"/>
</dbReference>
<sequence length="368" mass="40408">MKRREFLKGAAVGGAGAVVAAAASFPKPAIAQSMPELKWRLASSFPKSLDTIYGAAETMARFVNEATDGKFQIRVFAGGELVPALQVLDAVQAGTVEMGHTACYYYVGKDPTFGLATAVPFGLNGRQQNAWLYQGGGMQVLREFFADYNSVNLPCGNTGVQMGGWFRKEVKTLADMQGLKMRIGGLAGRVVAKLGGVPQQIAGADIYPSLEKGTIDAAEWVGPYDDEKLGFNKVAPFYYYPGWWEGGPTLDALINKQQWESLPKAYQSILTAAAAYANTDMQARYDAQNPAALKRLIGSGTQIRPYSKEIMEAAYKAAHELYDELSASNPKWKKVYDNWKPFRDDQVSWFRVAEFNYDAFMGAMSVRK</sequence>
<keyword evidence="5" id="KW-1185">Reference proteome</keyword>
<proteinExistence type="predicted"/>
<feature type="binding site" evidence="2">
    <location>
        <position position="161"/>
    </location>
    <ligand>
        <name>substrate</name>
    </ligand>
</feature>
<protein>
    <submittedName>
        <fullName evidence="4">TRAP-type mannitol/chloroaromatic compound transport system substrate-binding protein</fullName>
    </submittedName>
</protein>
<evidence type="ECO:0000256" key="2">
    <source>
        <dbReference type="PIRSR" id="PIRSR039026-1"/>
    </source>
</evidence>
<evidence type="ECO:0000256" key="3">
    <source>
        <dbReference type="PIRSR" id="PIRSR039026-2"/>
    </source>
</evidence>
<accession>A0A7W9ZGB1</accession>
<dbReference type="Gene3D" id="3.40.190.10">
    <property type="entry name" value="Periplasmic binding protein-like II"/>
    <property type="match status" value="1"/>
</dbReference>
<feature type="binding site" evidence="3">
    <location>
        <position position="245"/>
    </location>
    <ligand>
        <name>substrate</name>
    </ligand>
</feature>
<comment type="caution">
    <text evidence="4">The sequence shown here is derived from an EMBL/GenBank/DDBJ whole genome shotgun (WGS) entry which is preliminary data.</text>
</comment>